<dbReference type="AlphaFoldDB" id="A0A804M2F2"/>
<keyword evidence="1" id="KW-1133">Transmembrane helix</keyword>
<dbReference type="EnsemblPlants" id="Zm00001eb054130_T001">
    <property type="protein sequence ID" value="Zm00001eb054130_P001"/>
    <property type="gene ID" value="Zm00001eb054130"/>
</dbReference>
<reference evidence="2" key="3">
    <citation type="submission" date="2021-05" db="UniProtKB">
        <authorList>
            <consortium name="EnsemblPlants"/>
        </authorList>
    </citation>
    <scope>IDENTIFICATION</scope>
    <source>
        <strain evidence="2">cv. B73</strain>
    </source>
</reference>
<name>A0A804M2F2_MAIZE</name>
<keyword evidence="1" id="KW-0472">Membrane</keyword>
<dbReference type="InParanoid" id="A0A804M2F2"/>
<reference evidence="2" key="2">
    <citation type="submission" date="2019-07" db="EMBL/GenBank/DDBJ databases">
        <authorList>
            <person name="Seetharam A."/>
            <person name="Woodhouse M."/>
            <person name="Cannon E."/>
        </authorList>
    </citation>
    <scope>NUCLEOTIDE SEQUENCE [LARGE SCALE GENOMIC DNA]</scope>
    <source>
        <strain evidence="2">cv. B73</strain>
    </source>
</reference>
<keyword evidence="3" id="KW-1185">Reference proteome</keyword>
<dbReference type="Proteomes" id="UP000007305">
    <property type="component" value="Chromosome 1"/>
</dbReference>
<organism evidence="2 3">
    <name type="scientific">Zea mays</name>
    <name type="common">Maize</name>
    <dbReference type="NCBI Taxonomy" id="4577"/>
    <lineage>
        <taxon>Eukaryota</taxon>
        <taxon>Viridiplantae</taxon>
        <taxon>Streptophyta</taxon>
        <taxon>Embryophyta</taxon>
        <taxon>Tracheophyta</taxon>
        <taxon>Spermatophyta</taxon>
        <taxon>Magnoliopsida</taxon>
        <taxon>Liliopsida</taxon>
        <taxon>Poales</taxon>
        <taxon>Poaceae</taxon>
        <taxon>PACMAD clade</taxon>
        <taxon>Panicoideae</taxon>
        <taxon>Andropogonodae</taxon>
        <taxon>Andropogoneae</taxon>
        <taxon>Tripsacinae</taxon>
        <taxon>Zea</taxon>
    </lineage>
</organism>
<evidence type="ECO:0000256" key="1">
    <source>
        <dbReference type="SAM" id="Phobius"/>
    </source>
</evidence>
<protein>
    <submittedName>
        <fullName evidence="2">Uncharacterized protein</fullName>
    </submittedName>
</protein>
<evidence type="ECO:0000313" key="3">
    <source>
        <dbReference type="Proteomes" id="UP000007305"/>
    </source>
</evidence>
<reference evidence="3" key="1">
    <citation type="submission" date="2015-12" db="EMBL/GenBank/DDBJ databases">
        <title>Update maize B73 reference genome by single molecule sequencing technologies.</title>
        <authorList>
            <consortium name="Maize Genome Sequencing Project"/>
            <person name="Ware D."/>
        </authorList>
    </citation>
    <scope>NUCLEOTIDE SEQUENCE [LARGE SCALE GENOMIC DNA]</scope>
    <source>
        <strain evidence="3">cv. B73</strain>
    </source>
</reference>
<evidence type="ECO:0000313" key="2">
    <source>
        <dbReference type="EnsemblPlants" id="Zm00001eb054130_P001"/>
    </source>
</evidence>
<dbReference type="Gramene" id="Zm00001eb054130_T001">
    <property type="protein sequence ID" value="Zm00001eb054130_P001"/>
    <property type="gene ID" value="Zm00001eb054130"/>
</dbReference>
<sequence>MEPLEVAITIIFDALLLVFMVKLFFAMFQMKLVVILFYLREKLVSLELRSPASHASIFHKGLQLLLESRHVASMIREKVPEVPKWS</sequence>
<proteinExistence type="predicted"/>
<accession>A0A804M2F2</accession>
<feature type="transmembrane region" description="Helical" evidence="1">
    <location>
        <begin position="6"/>
        <end position="39"/>
    </location>
</feature>
<keyword evidence="1" id="KW-0812">Transmembrane</keyword>